<gene>
    <name evidence="2" type="ORF">P7K49_017642</name>
</gene>
<accession>A0ABQ9V3H5</accession>
<evidence type="ECO:0000313" key="3">
    <source>
        <dbReference type="Proteomes" id="UP001266305"/>
    </source>
</evidence>
<proteinExistence type="predicted"/>
<feature type="region of interest" description="Disordered" evidence="1">
    <location>
        <begin position="26"/>
        <end position="86"/>
    </location>
</feature>
<organism evidence="2 3">
    <name type="scientific">Saguinus oedipus</name>
    <name type="common">Cotton-top tamarin</name>
    <name type="synonym">Oedipomidas oedipus</name>
    <dbReference type="NCBI Taxonomy" id="9490"/>
    <lineage>
        <taxon>Eukaryota</taxon>
        <taxon>Metazoa</taxon>
        <taxon>Chordata</taxon>
        <taxon>Craniata</taxon>
        <taxon>Vertebrata</taxon>
        <taxon>Euteleostomi</taxon>
        <taxon>Mammalia</taxon>
        <taxon>Eutheria</taxon>
        <taxon>Euarchontoglires</taxon>
        <taxon>Primates</taxon>
        <taxon>Haplorrhini</taxon>
        <taxon>Platyrrhini</taxon>
        <taxon>Cebidae</taxon>
        <taxon>Callitrichinae</taxon>
        <taxon>Saguinus</taxon>
    </lineage>
</organism>
<reference evidence="2 3" key="1">
    <citation type="submission" date="2023-05" db="EMBL/GenBank/DDBJ databases">
        <title>B98-5 Cell Line De Novo Hybrid Assembly: An Optical Mapping Approach.</title>
        <authorList>
            <person name="Kananen K."/>
            <person name="Auerbach J.A."/>
            <person name="Kautto E."/>
            <person name="Blachly J.S."/>
        </authorList>
    </citation>
    <scope>NUCLEOTIDE SEQUENCE [LARGE SCALE GENOMIC DNA]</scope>
    <source>
        <strain evidence="2">B95-8</strain>
        <tissue evidence="2">Cell line</tissue>
    </source>
</reference>
<dbReference type="Proteomes" id="UP001266305">
    <property type="component" value="Unassembled WGS sequence"/>
</dbReference>
<feature type="compositionally biased region" description="Basic and acidic residues" evidence="1">
    <location>
        <begin position="42"/>
        <end position="62"/>
    </location>
</feature>
<sequence>MPAKGTGTACKEVLCGISRLISDGNPWEVQQSSRFPSSKRTGSRDGHSMAERHSWSPERSPRNGEFACLNPPTTGLPNRPNPLGQGHRLCYGSTPWPDQTCGTRAQQHSLGHVLVAPRPLYE</sequence>
<name>A0ABQ9V3H5_SAGOE</name>
<comment type="caution">
    <text evidence="2">The sequence shown here is derived from an EMBL/GenBank/DDBJ whole genome shotgun (WGS) entry which is preliminary data.</text>
</comment>
<keyword evidence="3" id="KW-1185">Reference proteome</keyword>
<protein>
    <submittedName>
        <fullName evidence="2">Uncharacterized protein</fullName>
    </submittedName>
</protein>
<evidence type="ECO:0000313" key="2">
    <source>
        <dbReference type="EMBL" id="KAK2103786.1"/>
    </source>
</evidence>
<evidence type="ECO:0000256" key="1">
    <source>
        <dbReference type="SAM" id="MobiDB-lite"/>
    </source>
</evidence>
<feature type="compositionally biased region" description="Polar residues" evidence="1">
    <location>
        <begin position="28"/>
        <end position="40"/>
    </location>
</feature>
<dbReference type="EMBL" id="JASSZA010000008">
    <property type="protein sequence ID" value="KAK2103786.1"/>
    <property type="molecule type" value="Genomic_DNA"/>
</dbReference>